<keyword evidence="1" id="KW-0472">Membrane</keyword>
<feature type="transmembrane region" description="Helical" evidence="1">
    <location>
        <begin position="196"/>
        <end position="213"/>
    </location>
</feature>
<protein>
    <submittedName>
        <fullName evidence="2">Uncharacterized protein</fullName>
    </submittedName>
</protein>
<dbReference type="AlphaFoldDB" id="A0A6C0HR07"/>
<proteinExistence type="predicted"/>
<feature type="transmembrane region" description="Helical" evidence="1">
    <location>
        <begin position="7"/>
        <end position="25"/>
    </location>
</feature>
<evidence type="ECO:0000313" key="2">
    <source>
        <dbReference type="EMBL" id="QHT82323.1"/>
    </source>
</evidence>
<feature type="transmembrane region" description="Helical" evidence="1">
    <location>
        <begin position="71"/>
        <end position="89"/>
    </location>
</feature>
<sequence>MCWNQDVSINTFGFACLALLFIYITNKYTKYKTKTFDNPLVYLFLFAVASMQLIEFFLWRNLNDKNINKNLSTMAAFLIIIQELVLMFMIKNTNIRYILLLVYALFVIFVGLRQKANNFITFNTFVGNNGHLSWEWMNHKKNETSYLFIWLLFYVLPLLLVKNDLLTLFVMLSMIITLIGYYKYNTFGTMWCWSSNLFLLYFIVDIILIKPYLEYNKVCCYNSII</sequence>
<feature type="transmembrane region" description="Helical" evidence="1">
    <location>
        <begin position="95"/>
        <end position="112"/>
    </location>
</feature>
<evidence type="ECO:0000256" key="1">
    <source>
        <dbReference type="SAM" id="Phobius"/>
    </source>
</evidence>
<keyword evidence="1" id="KW-0812">Transmembrane</keyword>
<feature type="transmembrane region" description="Helical" evidence="1">
    <location>
        <begin position="166"/>
        <end position="184"/>
    </location>
</feature>
<reference evidence="2" key="1">
    <citation type="journal article" date="2020" name="Nature">
        <title>Giant virus diversity and host interactions through global metagenomics.</title>
        <authorList>
            <person name="Schulz F."/>
            <person name="Roux S."/>
            <person name="Paez-Espino D."/>
            <person name="Jungbluth S."/>
            <person name="Walsh D.A."/>
            <person name="Denef V.J."/>
            <person name="McMahon K.D."/>
            <person name="Konstantinidis K.T."/>
            <person name="Eloe-Fadrosh E.A."/>
            <person name="Kyrpides N.C."/>
            <person name="Woyke T."/>
        </authorList>
    </citation>
    <scope>NUCLEOTIDE SEQUENCE</scope>
    <source>
        <strain evidence="2">GVMAG-M-3300023184-161</strain>
    </source>
</reference>
<name>A0A6C0HR07_9ZZZZ</name>
<accession>A0A6C0HR07</accession>
<feature type="transmembrane region" description="Helical" evidence="1">
    <location>
        <begin position="144"/>
        <end position="160"/>
    </location>
</feature>
<dbReference type="EMBL" id="MN739998">
    <property type="protein sequence ID" value="QHT82323.1"/>
    <property type="molecule type" value="Genomic_DNA"/>
</dbReference>
<keyword evidence="1" id="KW-1133">Transmembrane helix</keyword>
<organism evidence="2">
    <name type="scientific">viral metagenome</name>
    <dbReference type="NCBI Taxonomy" id="1070528"/>
    <lineage>
        <taxon>unclassified sequences</taxon>
        <taxon>metagenomes</taxon>
        <taxon>organismal metagenomes</taxon>
    </lineage>
</organism>
<feature type="transmembrane region" description="Helical" evidence="1">
    <location>
        <begin position="40"/>
        <end position="59"/>
    </location>
</feature>